<comment type="caution">
    <text evidence="2">The sequence shown here is derived from an EMBL/GenBank/DDBJ whole genome shotgun (WGS) entry which is preliminary data.</text>
</comment>
<evidence type="ECO:0008006" key="4">
    <source>
        <dbReference type="Google" id="ProtNLM"/>
    </source>
</evidence>
<name>A0ABN0TL11_9BURK</name>
<dbReference type="EMBL" id="BAAAFN010000009">
    <property type="protein sequence ID" value="GAA0224389.1"/>
    <property type="molecule type" value="Genomic_DNA"/>
</dbReference>
<keyword evidence="1" id="KW-1133">Transmembrane helix</keyword>
<protein>
    <recommendedName>
        <fullName evidence="4">Poly-beta-1,6-N-acetyl-D-glucosamine biosynthesis protein PgaD</fullName>
    </recommendedName>
</protein>
<proteinExistence type="predicted"/>
<dbReference type="InterPro" id="IPR023829">
    <property type="entry name" value="PGA_PgaD"/>
</dbReference>
<feature type="transmembrane region" description="Helical" evidence="1">
    <location>
        <begin position="61"/>
        <end position="83"/>
    </location>
</feature>
<dbReference type="NCBIfam" id="TIGR03940">
    <property type="entry name" value="PGA_PgaD"/>
    <property type="match status" value="1"/>
</dbReference>
<organism evidence="2 3">
    <name type="scientific">Castellaniella daejeonensis</name>
    <dbReference type="NCBI Taxonomy" id="659013"/>
    <lineage>
        <taxon>Bacteria</taxon>
        <taxon>Pseudomonadati</taxon>
        <taxon>Pseudomonadota</taxon>
        <taxon>Betaproteobacteria</taxon>
        <taxon>Burkholderiales</taxon>
        <taxon>Alcaligenaceae</taxon>
        <taxon>Castellaniella</taxon>
    </lineage>
</organism>
<reference evidence="2 3" key="1">
    <citation type="journal article" date="2019" name="Int. J. Syst. Evol. Microbiol.">
        <title>The Global Catalogue of Microorganisms (GCM) 10K type strain sequencing project: providing services to taxonomists for standard genome sequencing and annotation.</title>
        <authorList>
            <consortium name="The Broad Institute Genomics Platform"/>
            <consortium name="The Broad Institute Genome Sequencing Center for Infectious Disease"/>
            <person name="Wu L."/>
            <person name="Ma J."/>
        </authorList>
    </citation>
    <scope>NUCLEOTIDE SEQUENCE [LARGE SCALE GENOMIC DNA]</scope>
    <source>
        <strain evidence="2 3">JCM 16240</strain>
    </source>
</reference>
<evidence type="ECO:0000313" key="3">
    <source>
        <dbReference type="Proteomes" id="UP001501176"/>
    </source>
</evidence>
<keyword evidence="1" id="KW-0472">Membrane</keyword>
<accession>A0ABN0TL11</accession>
<dbReference type="Pfam" id="PF13994">
    <property type="entry name" value="PgaD"/>
    <property type="match status" value="1"/>
</dbReference>
<evidence type="ECO:0000313" key="2">
    <source>
        <dbReference type="EMBL" id="GAA0224389.1"/>
    </source>
</evidence>
<gene>
    <name evidence="2" type="ORF">GCM10009125_11710</name>
</gene>
<keyword evidence="3" id="KW-1185">Reference proteome</keyword>
<dbReference type="RefSeq" id="WP_325126797.1">
    <property type="nucleotide sequence ID" value="NZ_BAAAFN010000009.1"/>
</dbReference>
<dbReference type="Proteomes" id="UP001501176">
    <property type="component" value="Unassembled WGS sequence"/>
</dbReference>
<sequence length="152" mass="16428">MMIVKTPRSTLVAALDCLLTALAWAAFCFLFASGVQSLLVGPAPAADPVVSRLLPDAQALLAYTLVAAWIGLLLAAWACYNAVRFSGIDRRKPLGDTLPAEMASHFGISPMQLQVLRSSRTILFHHTDEGRISMIDFAHDADAVCDSIQMKQ</sequence>
<evidence type="ECO:0000256" key="1">
    <source>
        <dbReference type="SAM" id="Phobius"/>
    </source>
</evidence>
<keyword evidence="1" id="KW-0812">Transmembrane</keyword>